<accession>A0A4V4H208</accession>
<evidence type="ECO:0000313" key="2">
    <source>
        <dbReference type="EMBL" id="THU42476.1"/>
    </source>
</evidence>
<feature type="region of interest" description="Disordered" evidence="1">
    <location>
        <begin position="123"/>
        <end position="227"/>
    </location>
</feature>
<protein>
    <submittedName>
        <fullName evidence="2">Uncharacterized protein</fullName>
    </submittedName>
</protein>
<reference evidence="2 3" key="1">
    <citation type="journal article" date="2019" name="Nat. Plants">
        <title>Genome sequencing of Musa balbisiana reveals subgenome evolution and function divergence in polyploid bananas.</title>
        <authorList>
            <person name="Yao X."/>
        </authorList>
    </citation>
    <scope>NUCLEOTIDE SEQUENCE [LARGE SCALE GENOMIC DNA]</scope>
    <source>
        <strain evidence="3">cv. DH-PKW</strain>
        <tissue evidence="2">Leaves</tissue>
    </source>
</reference>
<name>A0A4V4H208_MUSBA</name>
<dbReference type="AlphaFoldDB" id="A0A4V4H208"/>
<dbReference type="Proteomes" id="UP000317650">
    <property type="component" value="Unassembled WGS sequence"/>
</dbReference>
<evidence type="ECO:0000313" key="3">
    <source>
        <dbReference type="Proteomes" id="UP000317650"/>
    </source>
</evidence>
<comment type="caution">
    <text evidence="2">The sequence shown here is derived from an EMBL/GenBank/DDBJ whole genome shotgun (WGS) entry which is preliminary data.</text>
</comment>
<gene>
    <name evidence="2" type="ORF">C4D60_Mb00t19950</name>
</gene>
<evidence type="ECO:0000256" key="1">
    <source>
        <dbReference type="SAM" id="MobiDB-lite"/>
    </source>
</evidence>
<keyword evidence="3" id="KW-1185">Reference proteome</keyword>
<dbReference type="EMBL" id="PYDT01001511">
    <property type="protein sequence ID" value="THU42476.1"/>
    <property type="molecule type" value="Genomic_DNA"/>
</dbReference>
<proteinExistence type="predicted"/>
<feature type="compositionally biased region" description="Basic residues" evidence="1">
    <location>
        <begin position="155"/>
        <end position="164"/>
    </location>
</feature>
<organism evidence="2 3">
    <name type="scientific">Musa balbisiana</name>
    <name type="common">Banana</name>
    <dbReference type="NCBI Taxonomy" id="52838"/>
    <lineage>
        <taxon>Eukaryota</taxon>
        <taxon>Viridiplantae</taxon>
        <taxon>Streptophyta</taxon>
        <taxon>Embryophyta</taxon>
        <taxon>Tracheophyta</taxon>
        <taxon>Spermatophyta</taxon>
        <taxon>Magnoliopsida</taxon>
        <taxon>Liliopsida</taxon>
        <taxon>Zingiberales</taxon>
        <taxon>Musaceae</taxon>
        <taxon>Musa</taxon>
    </lineage>
</organism>
<sequence length="397" mass="41997">MCRAWRASSAGGTYQSSAGMRRLQLLRGGNCLSRGLGAVTRLRSVTGSLGIVAGGPLGPPGGRARWFGRNGRVFRVGRYLFCASDIATGGLRGGPSYRRWLAGGCGLGEHGAEAHDGRWPPCVSRGRHAAEEPSADAGGLPSQVWSRGGMQPRSRGARRRRAGRAGRASVVSGQRAPEEHYSGGQPRRRGLGQHVPRSTTPAASRACLSSGWVEDTTRRRAGPRSVPRSWVEEHYGGGQAAQVVSRRPFSPRNTTQAGSRVMWSRAPFTEGKHAGGLAAQVWGLRASVARGRAAGLSSMGPSGQRPVFLVLRGPGRHRAPAYSAHGAEGPEPRVGGAWGRVRGIVLAAHQGPEEPRQCFWLRMGPEAAPTTSAKHCAAAGQHISPYAVFWGLVSCIV</sequence>